<protein>
    <recommendedName>
        <fullName evidence="4">Methyltransferase type 11 domain-containing protein</fullName>
    </recommendedName>
</protein>
<name>A0A6J4R2P6_9ACTN</name>
<feature type="domain" description="Methyltransferase type 11" evidence="4">
    <location>
        <begin position="90"/>
        <end position="183"/>
    </location>
</feature>
<dbReference type="GO" id="GO:0010420">
    <property type="term" value="F:polyprenyldihydroxybenzoate methyltransferase activity"/>
    <property type="evidence" value="ECO:0007669"/>
    <property type="project" value="TreeGrafter"/>
</dbReference>
<dbReference type="SUPFAM" id="SSF53335">
    <property type="entry name" value="S-adenosyl-L-methionine-dependent methyltransferases"/>
    <property type="match status" value="1"/>
</dbReference>
<evidence type="ECO:0000256" key="2">
    <source>
        <dbReference type="ARBA" id="ARBA00022679"/>
    </source>
</evidence>
<evidence type="ECO:0000259" key="4">
    <source>
        <dbReference type="Pfam" id="PF08241"/>
    </source>
</evidence>
<keyword evidence="3" id="KW-0949">S-adenosyl-L-methionine</keyword>
<reference evidence="5" key="1">
    <citation type="submission" date="2020-02" db="EMBL/GenBank/DDBJ databases">
        <authorList>
            <person name="Meier V. D."/>
        </authorList>
    </citation>
    <scope>NUCLEOTIDE SEQUENCE</scope>
    <source>
        <strain evidence="5">AVDCRST_MAG14</strain>
    </source>
</reference>
<dbReference type="Pfam" id="PF08241">
    <property type="entry name" value="Methyltransf_11"/>
    <property type="match status" value="1"/>
</dbReference>
<accession>A0A6J4R2P6</accession>
<dbReference type="InterPro" id="IPR013216">
    <property type="entry name" value="Methyltransf_11"/>
</dbReference>
<dbReference type="Gene3D" id="3.40.50.150">
    <property type="entry name" value="Vaccinia Virus protein VP39"/>
    <property type="match status" value="1"/>
</dbReference>
<dbReference type="InterPro" id="IPR029063">
    <property type="entry name" value="SAM-dependent_MTases_sf"/>
</dbReference>
<gene>
    <name evidence="5" type="ORF">AVDCRST_MAG14-2445</name>
</gene>
<sequence length="237" mass="26488">MLEHRWRRVRAKLRVHGRHGLNGTDRDEGPQSSYSLQTAFAARDGRQAAELYDSWAEDYERSVASWGYTTPAVASGLFGRYVKPEDGAVLDAGAGTGITGEILTLLGYRDIVGIDVSPKMLELARRKGAYRDLRQMELGGRLDFSDDAFGAVVSTGVFAAGHAPPESFDDLIRVTRPGGYMILSVRTDVYLEGGFKEKQEALEREERWQLVDVSDPFAHLRFEDPDLKIQVFAYRVL</sequence>
<keyword evidence="1" id="KW-0489">Methyltransferase</keyword>
<dbReference type="PANTHER" id="PTHR43464:SF19">
    <property type="entry name" value="UBIQUINONE BIOSYNTHESIS O-METHYLTRANSFERASE, MITOCHONDRIAL"/>
    <property type="match status" value="1"/>
</dbReference>
<proteinExistence type="predicted"/>
<dbReference type="GO" id="GO:0032259">
    <property type="term" value="P:methylation"/>
    <property type="evidence" value="ECO:0007669"/>
    <property type="project" value="UniProtKB-KW"/>
</dbReference>
<dbReference type="AlphaFoldDB" id="A0A6J4R2P6"/>
<keyword evidence="2" id="KW-0808">Transferase</keyword>
<evidence type="ECO:0000256" key="3">
    <source>
        <dbReference type="ARBA" id="ARBA00022691"/>
    </source>
</evidence>
<evidence type="ECO:0000313" key="5">
    <source>
        <dbReference type="EMBL" id="CAA9461004.1"/>
    </source>
</evidence>
<dbReference type="PANTHER" id="PTHR43464">
    <property type="entry name" value="METHYLTRANSFERASE"/>
    <property type="match status" value="1"/>
</dbReference>
<evidence type="ECO:0000256" key="1">
    <source>
        <dbReference type="ARBA" id="ARBA00022603"/>
    </source>
</evidence>
<organism evidence="5">
    <name type="scientific">uncultured Rubrobacteraceae bacterium</name>
    <dbReference type="NCBI Taxonomy" id="349277"/>
    <lineage>
        <taxon>Bacteria</taxon>
        <taxon>Bacillati</taxon>
        <taxon>Actinomycetota</taxon>
        <taxon>Rubrobacteria</taxon>
        <taxon>Rubrobacterales</taxon>
        <taxon>Rubrobacteraceae</taxon>
        <taxon>environmental samples</taxon>
    </lineage>
</organism>
<dbReference type="CDD" id="cd02440">
    <property type="entry name" value="AdoMet_MTases"/>
    <property type="match status" value="1"/>
</dbReference>
<dbReference type="EMBL" id="CADCVG010000100">
    <property type="protein sequence ID" value="CAA9461004.1"/>
    <property type="molecule type" value="Genomic_DNA"/>
</dbReference>